<evidence type="ECO:0000313" key="3">
    <source>
        <dbReference type="Proteomes" id="UP000288943"/>
    </source>
</evidence>
<organism evidence="2 3">
    <name type="scientific">Paenibacillus chitinolyticus</name>
    <dbReference type="NCBI Taxonomy" id="79263"/>
    <lineage>
        <taxon>Bacteria</taxon>
        <taxon>Bacillati</taxon>
        <taxon>Bacillota</taxon>
        <taxon>Bacilli</taxon>
        <taxon>Bacillales</taxon>
        <taxon>Paenibacillaceae</taxon>
        <taxon>Paenibacillus</taxon>
    </lineage>
</organism>
<protein>
    <submittedName>
        <fullName evidence="2">Uncharacterized protein</fullName>
    </submittedName>
</protein>
<reference evidence="2 3" key="1">
    <citation type="submission" date="2018-01" db="EMBL/GenBank/DDBJ databases">
        <title>The whole genome sequencing and assembly of Paenibacillus chitinolyticus KCCM 41400 strain.</title>
        <authorList>
            <person name="Kim J.-Y."/>
            <person name="Park M.-K."/>
            <person name="Lee Y.-J."/>
            <person name="Yi H."/>
            <person name="Bahn Y.-S."/>
            <person name="Kim J.F."/>
            <person name="Lee D.-W."/>
        </authorList>
    </citation>
    <scope>NUCLEOTIDE SEQUENCE [LARGE SCALE GENOMIC DNA]</scope>
    <source>
        <strain evidence="2 3">KCCM 41400</strain>
    </source>
</reference>
<dbReference type="EMBL" id="JAMDMJ010000054">
    <property type="protein sequence ID" value="MCY9599714.1"/>
    <property type="molecule type" value="Genomic_DNA"/>
</dbReference>
<dbReference type="KEGG" id="pchi:PC41400_21580"/>
<reference evidence="1 4" key="2">
    <citation type="submission" date="2022-05" db="EMBL/GenBank/DDBJ databases">
        <title>Genome Sequencing of Bee-Associated Microbes.</title>
        <authorList>
            <person name="Dunlap C."/>
        </authorList>
    </citation>
    <scope>NUCLEOTIDE SEQUENCE [LARGE SCALE GENOMIC DNA]</scope>
    <source>
        <strain evidence="1 4">NRRL B-23120</strain>
    </source>
</reference>
<dbReference type="AlphaFoldDB" id="A0A410X0L6"/>
<keyword evidence="4" id="KW-1185">Reference proteome</keyword>
<dbReference type="RefSeq" id="WP_042232948.1">
    <property type="nucleotide sequence ID" value="NZ_CP026520.1"/>
</dbReference>
<evidence type="ECO:0000313" key="1">
    <source>
        <dbReference type="EMBL" id="MCY9599714.1"/>
    </source>
</evidence>
<dbReference type="Proteomes" id="UP000288943">
    <property type="component" value="Chromosome"/>
</dbReference>
<accession>A0A410X0L6</accession>
<evidence type="ECO:0000313" key="4">
    <source>
        <dbReference type="Proteomes" id="UP001527202"/>
    </source>
</evidence>
<proteinExistence type="predicted"/>
<gene>
    <name evidence="1" type="ORF">M5X16_28615</name>
    <name evidence="2" type="ORF">PC41400_21580</name>
</gene>
<dbReference type="OrthoDB" id="2662895at2"/>
<sequence length="109" mass="12626">MPELNMNESMNIGPEIKLYEGCTKHLKIGTIKLIRQVRSMTKEIRYQFMYCIGRGVVEKDGVKTDFDAEEARYKEIFQLLVVEGLTDDEYEQIDENGLAELDGLLSRFL</sequence>
<dbReference type="GeneID" id="95377387"/>
<dbReference type="Proteomes" id="UP001527202">
    <property type="component" value="Unassembled WGS sequence"/>
</dbReference>
<dbReference type="EMBL" id="CP026520">
    <property type="protein sequence ID" value="QAV20113.1"/>
    <property type="molecule type" value="Genomic_DNA"/>
</dbReference>
<evidence type="ECO:0000313" key="2">
    <source>
        <dbReference type="EMBL" id="QAV20113.1"/>
    </source>
</evidence>
<name>A0A410X0L6_9BACL</name>